<evidence type="ECO:0000256" key="1">
    <source>
        <dbReference type="ARBA" id="ARBA00010688"/>
    </source>
</evidence>
<dbReference type="InterPro" id="IPR011611">
    <property type="entry name" value="PfkB_dom"/>
</dbReference>
<dbReference type="CDD" id="cd01167">
    <property type="entry name" value="bac_FRK"/>
    <property type="match status" value="1"/>
</dbReference>
<dbReference type="GO" id="GO:0016301">
    <property type="term" value="F:kinase activity"/>
    <property type="evidence" value="ECO:0007669"/>
    <property type="project" value="UniProtKB-KW"/>
</dbReference>
<protein>
    <submittedName>
        <fullName evidence="7">Aminoimidazole riboside kinase</fullName>
    </submittedName>
</protein>
<keyword evidence="8" id="KW-1185">Reference proteome</keyword>
<dbReference type="InterPro" id="IPR050306">
    <property type="entry name" value="PfkB_Carbo_kinase"/>
</dbReference>
<dbReference type="NCBIfam" id="NF006957">
    <property type="entry name" value="PRK09434.1"/>
    <property type="match status" value="1"/>
</dbReference>
<dbReference type="PROSITE" id="PS00584">
    <property type="entry name" value="PFKB_KINASES_2"/>
    <property type="match status" value="1"/>
</dbReference>
<keyword evidence="4 7" id="KW-0418">Kinase</keyword>
<sequence length="316" mass="34091">MKIWSLGDAVVDLLPLENMQYQACAGGAPANVAVGVARLGVASGFVGRLGSDPCGRFMLKSLAEEGVDCQCIEQDQQYLTSTVMVDLAENGERSFTFLVSPSADQFLQQQELPSQKADILHFCSLALVGDVGRHSLNAILQQIKRQQGLVSFDLNLRAQMWQDKVQMHRMISQYCAQADILKLSDDELFWLTECTAGDWDSALTKLASYPASIKAITQGKDGCLVMYQNSIYCFDGYPVVSVDTTGAGDAYMAGLLAAIAVNGIPQQLDALNNVISQASACGALATTRKGAWSALPDINQLHSFLSIHGKLAAVMR</sequence>
<dbReference type="PROSITE" id="PS00583">
    <property type="entry name" value="PFKB_KINASES_1"/>
    <property type="match status" value="1"/>
</dbReference>
<dbReference type="InterPro" id="IPR029056">
    <property type="entry name" value="Ribokinase-like"/>
</dbReference>
<evidence type="ECO:0000256" key="4">
    <source>
        <dbReference type="ARBA" id="ARBA00022777"/>
    </source>
</evidence>
<proteinExistence type="inferred from homology"/>
<comment type="caution">
    <text evidence="7">The sequence shown here is derived from an EMBL/GenBank/DDBJ whole genome shotgun (WGS) entry which is preliminary data.</text>
</comment>
<keyword evidence="5" id="KW-0067">ATP-binding</keyword>
<evidence type="ECO:0000313" key="8">
    <source>
        <dbReference type="Proteomes" id="UP001059610"/>
    </source>
</evidence>
<dbReference type="PANTHER" id="PTHR43085">
    <property type="entry name" value="HEXOKINASE FAMILY MEMBER"/>
    <property type="match status" value="1"/>
</dbReference>
<evidence type="ECO:0000259" key="6">
    <source>
        <dbReference type="Pfam" id="PF00294"/>
    </source>
</evidence>
<dbReference type="Pfam" id="PF00294">
    <property type="entry name" value="PfkB"/>
    <property type="match status" value="1"/>
</dbReference>
<dbReference type="Proteomes" id="UP001059610">
    <property type="component" value="Unassembled WGS sequence"/>
</dbReference>
<keyword evidence="2" id="KW-0808">Transferase</keyword>
<evidence type="ECO:0000256" key="5">
    <source>
        <dbReference type="ARBA" id="ARBA00022840"/>
    </source>
</evidence>
<name>A0ABQ5LHP3_9GAMM</name>
<dbReference type="PANTHER" id="PTHR43085:SF1">
    <property type="entry name" value="PSEUDOURIDINE KINASE-RELATED"/>
    <property type="match status" value="1"/>
</dbReference>
<dbReference type="RefSeq" id="WP_261821896.1">
    <property type="nucleotide sequence ID" value="NZ_BRLJ01000003.1"/>
</dbReference>
<accession>A0ABQ5LHP3</accession>
<comment type="similarity">
    <text evidence="1">Belongs to the carbohydrate kinase PfkB family.</text>
</comment>
<gene>
    <name evidence="7" type="ORF">SOASR032_16920</name>
</gene>
<evidence type="ECO:0000256" key="3">
    <source>
        <dbReference type="ARBA" id="ARBA00022741"/>
    </source>
</evidence>
<feature type="domain" description="Carbohydrate kinase PfkB" evidence="6">
    <location>
        <begin position="17"/>
        <end position="296"/>
    </location>
</feature>
<reference evidence="7" key="1">
    <citation type="submission" date="2022-06" db="EMBL/GenBank/DDBJ databases">
        <title>Draft genome sequences of Pragia fontium str. JCM24417.</title>
        <authorList>
            <person name="Wakabayashi Y."/>
            <person name="Kojima K."/>
        </authorList>
    </citation>
    <scope>NUCLEOTIDE SEQUENCE</scope>
    <source>
        <strain evidence="7">JCM 24417</strain>
    </source>
</reference>
<evidence type="ECO:0000313" key="7">
    <source>
        <dbReference type="EMBL" id="GKX63123.1"/>
    </source>
</evidence>
<organism evidence="7 8">
    <name type="scientific">Pragia fontium</name>
    <dbReference type="NCBI Taxonomy" id="82985"/>
    <lineage>
        <taxon>Bacteria</taxon>
        <taxon>Pseudomonadati</taxon>
        <taxon>Pseudomonadota</taxon>
        <taxon>Gammaproteobacteria</taxon>
        <taxon>Enterobacterales</taxon>
        <taxon>Budviciaceae</taxon>
        <taxon>Pragia</taxon>
    </lineage>
</organism>
<keyword evidence="3" id="KW-0547">Nucleotide-binding</keyword>
<dbReference type="SUPFAM" id="SSF53613">
    <property type="entry name" value="Ribokinase-like"/>
    <property type="match status" value="1"/>
</dbReference>
<dbReference type="InterPro" id="IPR002173">
    <property type="entry name" value="Carboh/pur_kinase_PfkB_CS"/>
</dbReference>
<dbReference type="EMBL" id="BRLJ01000003">
    <property type="protein sequence ID" value="GKX63123.1"/>
    <property type="molecule type" value="Genomic_DNA"/>
</dbReference>
<dbReference type="Gene3D" id="3.40.1190.20">
    <property type="match status" value="1"/>
</dbReference>
<evidence type="ECO:0000256" key="2">
    <source>
        <dbReference type="ARBA" id="ARBA00022679"/>
    </source>
</evidence>